<protein>
    <recommendedName>
        <fullName evidence="2">CX domain-containing protein</fullName>
    </recommendedName>
</protein>
<evidence type="ECO:0000313" key="3">
    <source>
        <dbReference type="EMBL" id="ULT90671.1"/>
    </source>
</evidence>
<feature type="domain" description="CX" evidence="2">
    <location>
        <begin position="37"/>
        <end position="95"/>
    </location>
</feature>
<dbReference type="PANTHER" id="PTHR47520">
    <property type="entry name" value="CX DOMAIN-CONTAINING PROTEIN-RELATED"/>
    <property type="match status" value="1"/>
</dbReference>
<dbReference type="Proteomes" id="UP000827892">
    <property type="component" value="Chromosome V"/>
</dbReference>
<dbReference type="InterPro" id="IPR002619">
    <property type="entry name" value="CX"/>
</dbReference>
<evidence type="ECO:0000259" key="2">
    <source>
        <dbReference type="Pfam" id="PF01705"/>
    </source>
</evidence>
<dbReference type="Pfam" id="PF01705">
    <property type="entry name" value="CX"/>
    <property type="match status" value="1"/>
</dbReference>
<name>A0AAE9A3A8_CAEBR</name>
<organism evidence="3 4">
    <name type="scientific">Caenorhabditis briggsae</name>
    <dbReference type="NCBI Taxonomy" id="6238"/>
    <lineage>
        <taxon>Eukaryota</taxon>
        <taxon>Metazoa</taxon>
        <taxon>Ecdysozoa</taxon>
        <taxon>Nematoda</taxon>
        <taxon>Chromadorea</taxon>
        <taxon>Rhabditida</taxon>
        <taxon>Rhabditina</taxon>
        <taxon>Rhabditomorpha</taxon>
        <taxon>Rhabditoidea</taxon>
        <taxon>Rhabditidae</taxon>
        <taxon>Peloderinae</taxon>
        <taxon>Caenorhabditis</taxon>
    </lineage>
</organism>
<keyword evidence="1" id="KW-0812">Transmembrane</keyword>
<keyword evidence="1" id="KW-1133">Transmembrane helix</keyword>
<dbReference type="PANTHER" id="PTHR47520:SF2">
    <property type="entry name" value="CX DOMAIN-CONTAINING PROTEIN"/>
    <property type="match status" value="1"/>
</dbReference>
<accession>A0AAE9A3A8</accession>
<evidence type="ECO:0000313" key="4">
    <source>
        <dbReference type="Proteomes" id="UP000827892"/>
    </source>
</evidence>
<gene>
    <name evidence="3" type="ORF">L3Y34_008771</name>
</gene>
<keyword evidence="1" id="KW-0472">Membrane</keyword>
<evidence type="ECO:0000256" key="1">
    <source>
        <dbReference type="SAM" id="Phobius"/>
    </source>
</evidence>
<proteinExistence type="predicted"/>
<feature type="transmembrane region" description="Helical" evidence="1">
    <location>
        <begin position="97"/>
        <end position="120"/>
    </location>
</feature>
<sequence length="121" mass="13780">MNKDRDPNVTSTYFDSEAQIYIIKKPSVPITFDNTSYHWNGLFRKSEEAEKVCKYGLTELDVELFNTRFSNGTNPTALVFECSKWDECCGTKCCNNITGFLITMGCFAMLFVLVMGVFYCA</sequence>
<dbReference type="AlphaFoldDB" id="A0AAE9A3A8"/>
<reference evidence="3 4" key="1">
    <citation type="submission" date="2022-02" db="EMBL/GenBank/DDBJ databases">
        <title>Chromosome-level reference genomes for two strains of Caenorhabditis briggsae: an improved platform for comparative genomics.</title>
        <authorList>
            <person name="Stevens L."/>
            <person name="Andersen E.C."/>
        </authorList>
    </citation>
    <scope>NUCLEOTIDE SEQUENCE [LARGE SCALE GENOMIC DNA]</scope>
    <source>
        <strain evidence="3">QX1410_ONT</strain>
        <tissue evidence="3">Whole-organism</tissue>
    </source>
</reference>
<dbReference type="EMBL" id="CP090895">
    <property type="protein sequence ID" value="ULT90671.1"/>
    <property type="molecule type" value="Genomic_DNA"/>
</dbReference>